<dbReference type="EMBL" id="CAJOBZ010000053">
    <property type="protein sequence ID" value="CAF4919458.1"/>
    <property type="molecule type" value="Genomic_DNA"/>
</dbReference>
<feature type="region of interest" description="Disordered" evidence="1">
    <location>
        <begin position="22"/>
        <end position="72"/>
    </location>
</feature>
<feature type="region of interest" description="Disordered" evidence="1">
    <location>
        <begin position="465"/>
        <end position="484"/>
    </location>
</feature>
<organism evidence="2 3">
    <name type="scientific">Pieris macdunnoughi</name>
    <dbReference type="NCBI Taxonomy" id="345717"/>
    <lineage>
        <taxon>Eukaryota</taxon>
        <taxon>Metazoa</taxon>
        <taxon>Ecdysozoa</taxon>
        <taxon>Arthropoda</taxon>
        <taxon>Hexapoda</taxon>
        <taxon>Insecta</taxon>
        <taxon>Pterygota</taxon>
        <taxon>Neoptera</taxon>
        <taxon>Endopterygota</taxon>
        <taxon>Lepidoptera</taxon>
        <taxon>Glossata</taxon>
        <taxon>Ditrysia</taxon>
        <taxon>Papilionoidea</taxon>
        <taxon>Pieridae</taxon>
        <taxon>Pierinae</taxon>
        <taxon>Pieris</taxon>
    </lineage>
</organism>
<feature type="compositionally biased region" description="Polar residues" evidence="1">
    <location>
        <begin position="53"/>
        <end position="72"/>
    </location>
</feature>
<dbReference type="AlphaFoldDB" id="A0A821W400"/>
<dbReference type="OrthoDB" id="6931295at2759"/>
<keyword evidence="3" id="KW-1185">Reference proteome</keyword>
<reference evidence="2" key="1">
    <citation type="submission" date="2021-02" db="EMBL/GenBank/DDBJ databases">
        <authorList>
            <person name="Steward A R."/>
        </authorList>
    </citation>
    <scope>NUCLEOTIDE SEQUENCE</scope>
</reference>
<dbReference type="Proteomes" id="UP000663880">
    <property type="component" value="Unassembled WGS sequence"/>
</dbReference>
<gene>
    <name evidence="2" type="ORF">PMACD_LOCUS12886</name>
</gene>
<evidence type="ECO:0000256" key="1">
    <source>
        <dbReference type="SAM" id="MobiDB-lite"/>
    </source>
</evidence>
<evidence type="ECO:0000313" key="3">
    <source>
        <dbReference type="Proteomes" id="UP000663880"/>
    </source>
</evidence>
<proteinExistence type="predicted"/>
<evidence type="ECO:0008006" key="4">
    <source>
        <dbReference type="Google" id="ProtNLM"/>
    </source>
</evidence>
<accession>A0A821W400</accession>
<comment type="caution">
    <text evidence="2">The sequence shown here is derived from an EMBL/GenBank/DDBJ whole genome shotgun (WGS) entry which is preliminary data.</text>
</comment>
<protein>
    <recommendedName>
        <fullName evidence="4">CCHC-type domain-containing protein</fullName>
    </recommendedName>
</protein>
<feature type="compositionally biased region" description="Polar residues" evidence="1">
    <location>
        <begin position="465"/>
        <end position="476"/>
    </location>
</feature>
<sequence>MDEPPEVACNIIIENRFSKLDESSVDTDVDQRNDRKRMRVDSFQNKVDRVDTATVNTQQHPSPPSDVSQSIKNPTGRTFYEAYDIGPFVVHAQKVSLDTDIPSLHPVQFGYFLKKNSFKNIINGSIKRIGRNRISLSFSDHKCANEFINNPCLARNNYKALIPSFNVTRMGLVRGVPAEWSPEEILDNISLPVGSGGIIKIRRLNYKVRNSSPPEWKPSQTIVITFDGQTLPKHVFVCYNALPVELYAYPTIQCYSCCRFGHTKSNCNSRPRCYKCGQDHTGDTCNIQDDAATCCLCSGLHFATNRKCPEYERQTKIKLYMAQRCVSYAEANKVYDPVSKSFADIVKFSNIQNTPNSPVPHVSPSSPSIPSYSRSYKKTIFAKPTSPKLKRLGYNKTEHFNLIKDYDAPAPSNGVALINSNVNNNDIISDLIQLLTEIKSNSNSDNNVTEQRRQTIASLTQLKSSYASRTRTNNPVELQKRYLQ</sequence>
<evidence type="ECO:0000313" key="2">
    <source>
        <dbReference type="EMBL" id="CAF4919458.1"/>
    </source>
</evidence>
<name>A0A821W400_9NEOP</name>